<comment type="caution">
    <text evidence="2">The sequence shown here is derived from an EMBL/GenBank/DDBJ whole genome shotgun (WGS) entry which is preliminary data.</text>
</comment>
<dbReference type="OrthoDB" id="10439325at2759"/>
<dbReference type="Proteomes" id="UP000620124">
    <property type="component" value="Unassembled WGS sequence"/>
</dbReference>
<reference evidence="2" key="1">
    <citation type="submission" date="2020-05" db="EMBL/GenBank/DDBJ databases">
        <title>Mycena genomes resolve the evolution of fungal bioluminescence.</title>
        <authorList>
            <person name="Tsai I.J."/>
        </authorList>
    </citation>
    <scope>NUCLEOTIDE SEQUENCE</scope>
    <source>
        <strain evidence="2">CCC161011</strain>
    </source>
</reference>
<proteinExistence type="predicted"/>
<gene>
    <name evidence="2" type="ORF">MVEN_01060000</name>
</gene>
<dbReference type="EMBL" id="JACAZI010000008">
    <property type="protein sequence ID" value="KAF7353746.1"/>
    <property type="molecule type" value="Genomic_DNA"/>
</dbReference>
<name>A0A8H6Y7R5_9AGAR</name>
<evidence type="ECO:0000313" key="2">
    <source>
        <dbReference type="EMBL" id="KAF7353746.1"/>
    </source>
</evidence>
<feature type="compositionally biased region" description="Basic and acidic residues" evidence="1">
    <location>
        <begin position="44"/>
        <end position="89"/>
    </location>
</feature>
<organism evidence="2 3">
    <name type="scientific">Mycena venus</name>
    <dbReference type="NCBI Taxonomy" id="2733690"/>
    <lineage>
        <taxon>Eukaryota</taxon>
        <taxon>Fungi</taxon>
        <taxon>Dikarya</taxon>
        <taxon>Basidiomycota</taxon>
        <taxon>Agaricomycotina</taxon>
        <taxon>Agaricomycetes</taxon>
        <taxon>Agaricomycetidae</taxon>
        <taxon>Agaricales</taxon>
        <taxon>Marasmiineae</taxon>
        <taxon>Mycenaceae</taxon>
        <taxon>Mycena</taxon>
    </lineage>
</organism>
<dbReference type="AlphaFoldDB" id="A0A8H6Y7R5"/>
<feature type="region of interest" description="Disordered" evidence="1">
    <location>
        <begin position="38"/>
        <end position="164"/>
    </location>
</feature>
<evidence type="ECO:0000256" key="1">
    <source>
        <dbReference type="SAM" id="MobiDB-lite"/>
    </source>
</evidence>
<sequence length="164" mass="17373">MASPHFFTKSSGFNINGGNFQGLNGSHFINNIVVSPATAALKNPQEKKPGRGRRMEPGSRTKDSGNKKGRDTPSTARRESTKAAKEREAPTIALVLPPSSPTSEDQDATGKIRRKPAGIADASVQRNIAPGDASGATFAGQLKPQQTEMAGKRPVYKRMPTSGS</sequence>
<evidence type="ECO:0000313" key="3">
    <source>
        <dbReference type="Proteomes" id="UP000620124"/>
    </source>
</evidence>
<protein>
    <submittedName>
        <fullName evidence="2">Uncharacterized protein</fullName>
    </submittedName>
</protein>
<accession>A0A8H6Y7R5</accession>
<keyword evidence="3" id="KW-1185">Reference proteome</keyword>